<dbReference type="InterPro" id="IPR011990">
    <property type="entry name" value="TPR-like_helical_dom_sf"/>
</dbReference>
<evidence type="ECO:0000256" key="2">
    <source>
        <dbReference type="PROSITE-ProRule" id="PRU00708"/>
    </source>
</evidence>
<dbReference type="InterPro" id="IPR002885">
    <property type="entry name" value="PPR_rpt"/>
</dbReference>
<dbReference type="Gene3D" id="1.25.40.10">
    <property type="entry name" value="Tetratricopeptide repeat domain"/>
    <property type="match status" value="4"/>
</dbReference>
<organism evidence="3 4">
    <name type="scientific">Ceratopteris richardii</name>
    <name type="common">Triangle waterfern</name>
    <dbReference type="NCBI Taxonomy" id="49495"/>
    <lineage>
        <taxon>Eukaryota</taxon>
        <taxon>Viridiplantae</taxon>
        <taxon>Streptophyta</taxon>
        <taxon>Embryophyta</taxon>
        <taxon>Tracheophyta</taxon>
        <taxon>Polypodiopsida</taxon>
        <taxon>Polypodiidae</taxon>
        <taxon>Polypodiales</taxon>
        <taxon>Pteridineae</taxon>
        <taxon>Pteridaceae</taxon>
        <taxon>Parkerioideae</taxon>
        <taxon>Ceratopteris</taxon>
    </lineage>
</organism>
<evidence type="ECO:0000313" key="3">
    <source>
        <dbReference type="EMBL" id="KAH7373038.1"/>
    </source>
</evidence>
<proteinExistence type="predicted"/>
<dbReference type="AlphaFoldDB" id="A0A8T2STC3"/>
<dbReference type="Proteomes" id="UP000825935">
    <property type="component" value="Chromosome 17"/>
</dbReference>
<dbReference type="GO" id="GO:0009451">
    <property type="term" value="P:RNA modification"/>
    <property type="evidence" value="ECO:0007669"/>
    <property type="project" value="InterPro"/>
</dbReference>
<feature type="repeat" description="PPR" evidence="2">
    <location>
        <begin position="44"/>
        <end position="78"/>
    </location>
</feature>
<keyword evidence="1" id="KW-0677">Repeat</keyword>
<protein>
    <recommendedName>
        <fullName evidence="5">Pentatricopeptide repeat-containing protein</fullName>
    </recommendedName>
</protein>
<dbReference type="InterPro" id="IPR046960">
    <property type="entry name" value="PPR_At4g14850-like_plant"/>
</dbReference>
<dbReference type="OMA" id="ITIKIGC"/>
<accession>A0A8T2STC3</accession>
<reference evidence="3" key="1">
    <citation type="submission" date="2021-08" db="EMBL/GenBank/DDBJ databases">
        <title>WGS assembly of Ceratopteris richardii.</title>
        <authorList>
            <person name="Marchant D.B."/>
            <person name="Chen G."/>
            <person name="Jenkins J."/>
            <person name="Shu S."/>
            <person name="Leebens-Mack J."/>
            <person name="Grimwood J."/>
            <person name="Schmutz J."/>
            <person name="Soltis P."/>
            <person name="Soltis D."/>
            <person name="Chen Z.-H."/>
        </authorList>
    </citation>
    <scope>NUCLEOTIDE SEQUENCE</scope>
    <source>
        <strain evidence="3">Whitten #5841</strain>
        <tissue evidence="3">Leaf</tissue>
    </source>
</reference>
<dbReference type="Pfam" id="PF13041">
    <property type="entry name" value="PPR_2"/>
    <property type="match status" value="2"/>
</dbReference>
<evidence type="ECO:0000313" key="4">
    <source>
        <dbReference type="Proteomes" id="UP000825935"/>
    </source>
</evidence>
<dbReference type="Pfam" id="PF01535">
    <property type="entry name" value="PPR"/>
    <property type="match status" value="3"/>
</dbReference>
<dbReference type="GO" id="GO:0003723">
    <property type="term" value="F:RNA binding"/>
    <property type="evidence" value="ECO:0007669"/>
    <property type="project" value="InterPro"/>
</dbReference>
<dbReference type="PANTHER" id="PTHR47926">
    <property type="entry name" value="PENTATRICOPEPTIDE REPEAT-CONTAINING PROTEIN"/>
    <property type="match status" value="1"/>
</dbReference>
<keyword evidence="4" id="KW-1185">Reference proteome</keyword>
<gene>
    <name evidence="3" type="ORF">KP509_17G034200</name>
</gene>
<name>A0A8T2STC3_CERRI</name>
<sequence length="380" mass="42671">MCIFSIVSKGLDIVTVLVNHVLRFYFACDSLLDAMQVFESHKPNIYSYNAIMSLHAKLADGNKTLELFAKLQDDGLMPDICTFLSILNACGKLSAACKGRLVHHQITETGLDTHVSMSKTVIDMYGKCACLSDSHKVFDRLSTRNVVSWAALISGYSQNEYVEYVLEFFFFFFEKMRSYDLKPNDDIFTCVLRAIGSFGLLHAGRLVHEEIIVVGLERVDVVVTSVIDMYLKANSLEDARVVFEGIESINIVSWNAMIMGYAKLADGNKTLELFAKLQDDGLMPDICTFLSILNACGKLSAACKGRLVHHQITETGLDTHVSMSKTVIDMYGKCACLSDSHKVFDRLSTRNVVSWAALISGYSQNEYVEYVLEFFFFFFF</sequence>
<evidence type="ECO:0000256" key="1">
    <source>
        <dbReference type="ARBA" id="ARBA00022737"/>
    </source>
</evidence>
<dbReference type="NCBIfam" id="TIGR00756">
    <property type="entry name" value="PPR"/>
    <property type="match status" value="2"/>
</dbReference>
<feature type="repeat" description="PPR" evidence="2">
    <location>
        <begin position="250"/>
        <end position="284"/>
    </location>
</feature>
<evidence type="ECO:0008006" key="5">
    <source>
        <dbReference type="Google" id="ProtNLM"/>
    </source>
</evidence>
<dbReference type="PROSITE" id="PS51375">
    <property type="entry name" value="PPR"/>
    <property type="match status" value="2"/>
</dbReference>
<comment type="caution">
    <text evidence="3">The sequence shown here is derived from an EMBL/GenBank/DDBJ whole genome shotgun (WGS) entry which is preliminary data.</text>
</comment>
<dbReference type="OrthoDB" id="1934782at2759"/>
<dbReference type="EMBL" id="CM035422">
    <property type="protein sequence ID" value="KAH7373038.1"/>
    <property type="molecule type" value="Genomic_DNA"/>
</dbReference>